<protein>
    <submittedName>
        <fullName evidence="1">Uncharacterized protein</fullName>
    </submittedName>
</protein>
<reference evidence="1 2" key="1">
    <citation type="submission" date="2014-02" db="EMBL/GenBank/DDBJ databases">
        <authorList>
            <person name="Sears C."/>
            <person name="Carroll K."/>
            <person name="Sack B.R."/>
            <person name="Qadri F."/>
            <person name="Myers L.L."/>
            <person name="Chung G.-T."/>
            <person name="Escheverria P."/>
            <person name="Fraser C.M."/>
            <person name="Sadzewicz L."/>
            <person name="Shefchek K.A."/>
            <person name="Tallon L."/>
            <person name="Das S.P."/>
            <person name="Daugherty S."/>
            <person name="Mongodin E.F."/>
        </authorList>
    </citation>
    <scope>NUCLEOTIDE SEQUENCE [LARGE SCALE GENOMIC DNA]</scope>
    <source>
        <strain evidence="1 2">2-F-2 #4</strain>
    </source>
</reference>
<comment type="caution">
    <text evidence="1">The sequence shown here is derived from an EMBL/GenBank/DDBJ whole genome shotgun (WGS) entry which is preliminary data.</text>
</comment>
<gene>
    <name evidence="1" type="ORF">M076_2729</name>
</gene>
<evidence type="ECO:0000313" key="1">
    <source>
        <dbReference type="EMBL" id="EXZ43976.1"/>
    </source>
</evidence>
<evidence type="ECO:0000313" key="2">
    <source>
        <dbReference type="Proteomes" id="UP000022272"/>
    </source>
</evidence>
<dbReference type="Proteomes" id="UP000022272">
    <property type="component" value="Unassembled WGS sequence"/>
</dbReference>
<dbReference type="EMBL" id="JGDM01000068">
    <property type="protein sequence ID" value="EXZ43976.1"/>
    <property type="molecule type" value="Genomic_DNA"/>
</dbReference>
<name>A0A016BTN5_BACFG</name>
<sequence length="51" mass="5724">MLTARGFARQPSQIEDVLSVPSLLRLSGWVFREIPGCLLAFPSFPRCLICM</sequence>
<organism evidence="1 2">
    <name type="scientific">Bacteroides fragilis str. 2-F-2 #4</name>
    <dbReference type="NCBI Taxonomy" id="1339280"/>
    <lineage>
        <taxon>Bacteria</taxon>
        <taxon>Pseudomonadati</taxon>
        <taxon>Bacteroidota</taxon>
        <taxon>Bacteroidia</taxon>
        <taxon>Bacteroidales</taxon>
        <taxon>Bacteroidaceae</taxon>
        <taxon>Bacteroides</taxon>
    </lineage>
</organism>
<accession>A0A016BTN5</accession>
<proteinExistence type="predicted"/>
<dbReference type="AlphaFoldDB" id="A0A016BTN5"/>